<name>A0AAC9FG12_SPHMC</name>
<proteinExistence type="predicted"/>
<dbReference type="EMBL" id="CP013344">
    <property type="protein sequence ID" value="AMU90983.1"/>
    <property type="molecule type" value="Genomic_DNA"/>
</dbReference>
<dbReference type="PANTHER" id="PTHR22642">
    <property type="entry name" value="IMIDAZOLONEPROPIONASE"/>
    <property type="match status" value="1"/>
</dbReference>
<dbReference type="InterPro" id="IPR032466">
    <property type="entry name" value="Metal_Hydrolase"/>
</dbReference>
<keyword evidence="3" id="KW-1185">Reference proteome</keyword>
<dbReference type="RefSeq" id="WP_054730742.1">
    <property type="nucleotide sequence ID" value="NZ_CP009429.1"/>
</dbReference>
<reference evidence="2 3" key="2">
    <citation type="journal article" date="2016" name="Genome Announc.">
        <title>Complete Genome Sequence of Sphingopyxis macrogoltabida Strain 203N (NBRC 111659), a Polyethylene Glycol Degrader.</title>
        <authorList>
            <person name="Ohtsubo Y."/>
            <person name="Nonoyama S."/>
            <person name="Nagata Y."/>
            <person name="Numata M."/>
            <person name="Tsuchikane K."/>
            <person name="Hosoyama A."/>
            <person name="Yamazoe A."/>
            <person name="Tsuda M."/>
            <person name="Fujita N."/>
            <person name="Kawai F."/>
        </authorList>
    </citation>
    <scope>NUCLEOTIDE SEQUENCE [LARGE SCALE GENOMIC DNA]</scope>
    <source>
        <strain evidence="2 3">203N</strain>
    </source>
</reference>
<dbReference type="InterPro" id="IPR013108">
    <property type="entry name" value="Amidohydro_3"/>
</dbReference>
<dbReference type="CDD" id="cd01300">
    <property type="entry name" value="YtcJ_like"/>
    <property type="match status" value="1"/>
</dbReference>
<dbReference type="Gene3D" id="3.20.20.140">
    <property type="entry name" value="Metal-dependent hydrolases"/>
    <property type="match status" value="1"/>
</dbReference>
<dbReference type="Pfam" id="PF07969">
    <property type="entry name" value="Amidohydro_3"/>
    <property type="match status" value="1"/>
</dbReference>
<dbReference type="InterPro" id="IPR033932">
    <property type="entry name" value="YtcJ-like"/>
</dbReference>
<dbReference type="SUPFAM" id="SSF51556">
    <property type="entry name" value="Metallo-dependent hydrolases"/>
    <property type="match status" value="1"/>
</dbReference>
<dbReference type="Gene3D" id="3.10.310.70">
    <property type="match status" value="1"/>
</dbReference>
<evidence type="ECO:0000313" key="3">
    <source>
        <dbReference type="Proteomes" id="UP000076088"/>
    </source>
</evidence>
<dbReference type="AlphaFoldDB" id="A0AAC9FG12"/>
<protein>
    <submittedName>
        <fullName evidence="2">Amidohydrolase</fullName>
    </submittedName>
</protein>
<feature type="domain" description="Amidohydrolase 3" evidence="1">
    <location>
        <begin position="68"/>
        <end position="552"/>
    </location>
</feature>
<dbReference type="Proteomes" id="UP000076088">
    <property type="component" value="Chromosome"/>
</dbReference>
<dbReference type="SUPFAM" id="SSF51338">
    <property type="entry name" value="Composite domain of metallo-dependent hydrolases"/>
    <property type="match status" value="1"/>
</dbReference>
<reference evidence="3" key="1">
    <citation type="submission" date="2015-11" db="EMBL/GenBank/DDBJ databases">
        <title>Complete genome sequence of a polyethylene-glycol degrader Sphingopyxis macrogoltabida 203N (NBRC 111659).</title>
        <authorList>
            <person name="Yoshiyuki O."/>
            <person name="Shouta N."/>
            <person name="Nagata Y."/>
            <person name="Numata M."/>
            <person name="Tsuchikane K."/>
            <person name="Hosoyama A."/>
            <person name="Yamazoe A."/>
            <person name="Tsuda M."/>
            <person name="Fujita N."/>
            <person name="Kawai F."/>
        </authorList>
    </citation>
    <scope>NUCLEOTIDE SEQUENCE [LARGE SCALE GENOMIC DNA]</scope>
    <source>
        <strain evidence="3">203N</strain>
    </source>
</reference>
<accession>A0AAC9FG12</accession>
<dbReference type="Gene3D" id="2.30.40.10">
    <property type="entry name" value="Urease, subunit C, domain 1"/>
    <property type="match status" value="1"/>
</dbReference>
<dbReference type="KEGG" id="smaz:LH19_17805"/>
<dbReference type="PANTHER" id="PTHR22642:SF2">
    <property type="entry name" value="PROTEIN LONG AFTER FAR-RED 3"/>
    <property type="match status" value="1"/>
</dbReference>
<dbReference type="GO" id="GO:0016810">
    <property type="term" value="F:hydrolase activity, acting on carbon-nitrogen (but not peptide) bonds"/>
    <property type="evidence" value="ECO:0007669"/>
    <property type="project" value="InterPro"/>
</dbReference>
<evidence type="ECO:0000313" key="2">
    <source>
        <dbReference type="EMBL" id="AMU90983.1"/>
    </source>
</evidence>
<organism evidence="2 3">
    <name type="scientific">Sphingopyxis macrogoltabida</name>
    <name type="common">Sphingomonas macrogoltabidus</name>
    <dbReference type="NCBI Taxonomy" id="33050"/>
    <lineage>
        <taxon>Bacteria</taxon>
        <taxon>Pseudomonadati</taxon>
        <taxon>Pseudomonadota</taxon>
        <taxon>Alphaproteobacteria</taxon>
        <taxon>Sphingomonadales</taxon>
        <taxon>Sphingomonadaceae</taxon>
        <taxon>Sphingopyxis</taxon>
    </lineage>
</organism>
<evidence type="ECO:0000259" key="1">
    <source>
        <dbReference type="Pfam" id="PF07969"/>
    </source>
</evidence>
<dbReference type="InterPro" id="IPR011059">
    <property type="entry name" value="Metal-dep_hydrolase_composite"/>
</dbReference>
<gene>
    <name evidence="2" type="ORF">ATM17_18370</name>
</gene>
<sequence length="564" mass="61366">MTALALGVAPALADARSANDADAVYYNGKIATLDKASTTVSGVAIRDGRFIAVGDDKLARSFVGKDTEVVNLRGRTVIPGLNDSHTHVEVYGQQASAVPLAKTKTVAEALAVLKSFVATRPPGEWVIGSSWHPLSQLAEHRYLTRAELDAVAPNNPIYLPTVGHSAMVNSAALRLAGIDRRTVDPAGGKIERDANGELNGVLQEKAVEHVASLIPPYTIEQIEDQFLRSFEWANSYGITSVLEGALRRDQIRALQRLMDDRRLPVRVGVLWAPNAAAPFEDWQTLMEGNGFSSGFGNEWLKIAGIKIVADGGMTLRTAFTTDAYPGDPHYHGIAALTHDRLLRLVEIANTNDWRVATHCVGDQACDWVLDAYEAANRQRPIADRRFALIHGSLIRADQLRRMKALGARLEAQNLFMWDKAATVEKFLGTEAANRAIPDRLAINILGIDNVSLGSDFPISTLNPFVNMYIAVTRKDSTGTVYGADQAVTREEALRMYTVSGAFATRDEDAKGTIEIGKLADMAVLSDDYFSVDAEAIKDIRVERTVVGGKTVFLRPDAKADGDMK</sequence>